<evidence type="ECO:0000313" key="2">
    <source>
        <dbReference type="EMBL" id="CAB1455043.1"/>
    </source>
</evidence>
<dbReference type="EMBL" id="CADEAL010004236">
    <property type="protein sequence ID" value="CAB1455043.1"/>
    <property type="molecule type" value="Genomic_DNA"/>
</dbReference>
<proteinExistence type="predicted"/>
<protein>
    <submittedName>
        <fullName evidence="2">Uncharacterized protein</fullName>
    </submittedName>
</protein>
<evidence type="ECO:0000313" key="3">
    <source>
        <dbReference type="Proteomes" id="UP001153269"/>
    </source>
</evidence>
<evidence type="ECO:0000256" key="1">
    <source>
        <dbReference type="SAM" id="MobiDB-lite"/>
    </source>
</evidence>
<gene>
    <name evidence="2" type="ORF">PLEPLA_LOCUS42813</name>
</gene>
<feature type="region of interest" description="Disordered" evidence="1">
    <location>
        <begin position="88"/>
        <end position="131"/>
    </location>
</feature>
<reference evidence="2" key="1">
    <citation type="submission" date="2020-03" db="EMBL/GenBank/DDBJ databases">
        <authorList>
            <person name="Weist P."/>
        </authorList>
    </citation>
    <scope>NUCLEOTIDE SEQUENCE</scope>
</reference>
<dbReference type="AlphaFoldDB" id="A0A9N7VQ12"/>
<name>A0A9N7VQ12_PLEPL</name>
<comment type="caution">
    <text evidence="2">The sequence shown here is derived from an EMBL/GenBank/DDBJ whole genome shotgun (WGS) entry which is preliminary data.</text>
</comment>
<accession>A0A9N7VQ12</accession>
<keyword evidence="3" id="KW-1185">Reference proteome</keyword>
<dbReference type="Proteomes" id="UP001153269">
    <property type="component" value="Unassembled WGS sequence"/>
</dbReference>
<organism evidence="2 3">
    <name type="scientific">Pleuronectes platessa</name>
    <name type="common">European plaice</name>
    <dbReference type="NCBI Taxonomy" id="8262"/>
    <lineage>
        <taxon>Eukaryota</taxon>
        <taxon>Metazoa</taxon>
        <taxon>Chordata</taxon>
        <taxon>Craniata</taxon>
        <taxon>Vertebrata</taxon>
        <taxon>Euteleostomi</taxon>
        <taxon>Actinopterygii</taxon>
        <taxon>Neopterygii</taxon>
        <taxon>Teleostei</taxon>
        <taxon>Neoteleostei</taxon>
        <taxon>Acanthomorphata</taxon>
        <taxon>Carangaria</taxon>
        <taxon>Pleuronectiformes</taxon>
        <taxon>Pleuronectoidei</taxon>
        <taxon>Pleuronectidae</taxon>
        <taxon>Pleuronectes</taxon>
    </lineage>
</organism>
<sequence>MQNSSARFGMVSHCQAPVFADFPGVALSAYGGKADVCARRGGSGAFGAQICRSPQTYDGQAALMNCSGQKRLSGSEQKAHLAAKAPRSCFSLPPMQDSSDSSRKPPFVNDLAHGYDGRPPLRSLCQSGAES</sequence>